<feature type="region of interest" description="Disordered" evidence="2">
    <location>
        <begin position="278"/>
        <end position="297"/>
    </location>
</feature>
<accession>A0ABY8MH25</accession>
<keyword evidence="5" id="KW-1185">Reference proteome</keyword>
<dbReference type="CDD" id="cd00118">
    <property type="entry name" value="LysM"/>
    <property type="match status" value="1"/>
</dbReference>
<feature type="region of interest" description="Disordered" evidence="2">
    <location>
        <begin position="313"/>
        <end position="347"/>
    </location>
</feature>
<evidence type="ECO:0000259" key="3">
    <source>
        <dbReference type="PROSITE" id="PS51782"/>
    </source>
</evidence>
<reference evidence="4 5" key="1">
    <citation type="submission" date="2023-04" db="EMBL/GenBank/DDBJ databases">
        <title>Spirochaete genome identified in red abalone sample constitutes a novel genus.</title>
        <authorList>
            <person name="Sharma S.P."/>
            <person name="Purcell C.M."/>
            <person name="Hyde J.R."/>
            <person name="Severin A.J."/>
        </authorList>
    </citation>
    <scope>NUCLEOTIDE SEQUENCE [LARGE SCALE GENOMIC DNA]</scope>
    <source>
        <strain evidence="4 5">SP-2023</strain>
    </source>
</reference>
<evidence type="ECO:0000313" key="5">
    <source>
        <dbReference type="Proteomes" id="UP001228690"/>
    </source>
</evidence>
<organism evidence="4 5">
    <name type="scientific">Candidatus Haliotispira prima</name>
    <dbReference type="NCBI Taxonomy" id="3034016"/>
    <lineage>
        <taxon>Bacteria</taxon>
        <taxon>Pseudomonadati</taxon>
        <taxon>Spirochaetota</taxon>
        <taxon>Spirochaetia</taxon>
        <taxon>Spirochaetales</taxon>
        <taxon>Spirochaetaceae</taxon>
        <taxon>Candidatus Haliotispira</taxon>
    </lineage>
</organism>
<dbReference type="PROSITE" id="PS51782">
    <property type="entry name" value="LYSM"/>
    <property type="match status" value="1"/>
</dbReference>
<feature type="domain" description="LysM" evidence="3">
    <location>
        <begin position="535"/>
        <end position="589"/>
    </location>
</feature>
<evidence type="ECO:0000313" key="4">
    <source>
        <dbReference type="EMBL" id="WGK69312.1"/>
    </source>
</evidence>
<dbReference type="InterPro" id="IPR052196">
    <property type="entry name" value="Bact_Kbp"/>
</dbReference>
<evidence type="ECO:0000256" key="2">
    <source>
        <dbReference type="SAM" id="MobiDB-lite"/>
    </source>
</evidence>
<feature type="compositionally biased region" description="Acidic residues" evidence="2">
    <location>
        <begin position="415"/>
        <end position="426"/>
    </location>
</feature>
<gene>
    <name evidence="4" type="ORF">P0082_00205</name>
</gene>
<dbReference type="Proteomes" id="UP001228690">
    <property type="component" value="Chromosome"/>
</dbReference>
<dbReference type="PANTHER" id="PTHR34700">
    <property type="entry name" value="POTASSIUM BINDING PROTEIN KBP"/>
    <property type="match status" value="1"/>
</dbReference>
<name>A0ABY8MH25_9SPIO</name>
<dbReference type="RefSeq" id="WP_326927494.1">
    <property type="nucleotide sequence ID" value="NZ_CP123443.1"/>
</dbReference>
<proteinExistence type="predicted"/>
<sequence>MLKEDSAGEEYREQLRDLEERAKGAIARAESAGAAELSPELLEEAYLDLRNGQEKDPKTEGAIGRDQYLSAIDKANQAYDKSVEKSEERWLTVIGKYEANLDKLDAPRYMPEYDARSRELLRQLRDKIEEGDNEESLALYQSIIPNVNAVIEALTASLDWLDRLRQEVTGLLGEASRQDLKGQSAKLEIQARETYDSSLGHRSRGDMQSMEQDLFDARHYLREALRRSDALDPGQLDALLYNVQRRLEAASRQKVLDSEGYEIEVTPWSGDPYLEEFPLADLGSDEPTGAVRRDASALREPQVSADFFQENIPLPENIPAGETGSEAGAETETQAGTTEPLSLSGHRQESFVNISPDLESDGGLLLFETEWQLHPVTQFRDPKVERAPATDAAESLNAVNSREGDPFGNLGESVESVEPEDTGIEEPTDREAEPQASPSKEKDSAIPSSAPPPEEAVREEEKREDVPQQYVSDEASLNRPGDLLSDAQLLLKQAVSSWKNAVQARNKGDLPKARHYLEESARLLDQYSVRYAVLGYYTVRRLNPEDCLWRIAGYTDIYRDPYQWTRIYQRNRNIISNPSLIYPGQRLVIPSPKDR</sequence>
<dbReference type="InterPro" id="IPR018392">
    <property type="entry name" value="LysM"/>
</dbReference>
<keyword evidence="1" id="KW-0175">Coiled coil</keyword>
<evidence type="ECO:0000256" key="1">
    <source>
        <dbReference type="SAM" id="Coils"/>
    </source>
</evidence>
<protein>
    <submittedName>
        <fullName evidence="4">LysM peptidoglycan-binding domain-containing protein</fullName>
    </submittedName>
</protein>
<feature type="coiled-coil region" evidence="1">
    <location>
        <begin position="1"/>
        <end position="32"/>
    </location>
</feature>
<dbReference type="InterPro" id="IPR036779">
    <property type="entry name" value="LysM_dom_sf"/>
</dbReference>
<dbReference type="EMBL" id="CP123443">
    <property type="protein sequence ID" value="WGK69312.1"/>
    <property type="molecule type" value="Genomic_DNA"/>
</dbReference>
<feature type="compositionally biased region" description="Low complexity" evidence="2">
    <location>
        <begin position="320"/>
        <end position="339"/>
    </location>
</feature>
<dbReference type="Gene3D" id="3.10.350.10">
    <property type="entry name" value="LysM domain"/>
    <property type="match status" value="1"/>
</dbReference>
<dbReference type="PANTHER" id="PTHR34700:SF4">
    <property type="entry name" value="PHAGE-LIKE ELEMENT PBSX PROTEIN XKDP"/>
    <property type="match status" value="1"/>
</dbReference>
<feature type="compositionally biased region" description="Basic and acidic residues" evidence="2">
    <location>
        <begin position="455"/>
        <end position="466"/>
    </location>
</feature>
<feature type="compositionally biased region" description="Basic and acidic residues" evidence="2">
    <location>
        <begin position="427"/>
        <end position="444"/>
    </location>
</feature>
<feature type="region of interest" description="Disordered" evidence="2">
    <location>
        <begin position="382"/>
        <end position="479"/>
    </location>
</feature>